<feature type="domain" description="CLASP N-terminal" evidence="7">
    <location>
        <begin position="19"/>
        <end position="239"/>
    </location>
</feature>
<feature type="compositionally biased region" description="Low complexity" evidence="6">
    <location>
        <begin position="564"/>
        <end position="588"/>
    </location>
</feature>
<name>A0A1Y2J0Z2_TRAC3</name>
<dbReference type="STRING" id="1353009.A0A1Y2J0Z2"/>
<dbReference type="GO" id="GO:0051301">
    <property type="term" value="P:cell division"/>
    <property type="evidence" value="ECO:0007669"/>
    <property type="project" value="UniProtKB-KW"/>
</dbReference>
<feature type="region of interest" description="Disordered" evidence="6">
    <location>
        <begin position="242"/>
        <end position="364"/>
    </location>
</feature>
<gene>
    <name evidence="8" type="ORF">PYCCODRAFT_1474430</name>
</gene>
<proteinExistence type="inferred from homology"/>
<feature type="compositionally biased region" description="Basic and acidic residues" evidence="6">
    <location>
        <begin position="551"/>
        <end position="563"/>
    </location>
</feature>
<dbReference type="GO" id="GO:0005815">
    <property type="term" value="C:microtubule organizing center"/>
    <property type="evidence" value="ECO:0007669"/>
    <property type="project" value="TreeGrafter"/>
</dbReference>
<dbReference type="InterPro" id="IPR011989">
    <property type="entry name" value="ARM-like"/>
</dbReference>
<dbReference type="AlphaFoldDB" id="A0A1Y2J0Z2"/>
<evidence type="ECO:0000256" key="1">
    <source>
        <dbReference type="ARBA" id="ARBA00004186"/>
    </source>
</evidence>
<feature type="compositionally biased region" description="Low complexity" evidence="6">
    <location>
        <begin position="246"/>
        <end position="292"/>
    </location>
</feature>
<dbReference type="Proteomes" id="UP000193067">
    <property type="component" value="Unassembled WGS sequence"/>
</dbReference>
<dbReference type="Gene3D" id="1.25.10.10">
    <property type="entry name" value="Leucine-rich Repeat Variant"/>
    <property type="match status" value="1"/>
</dbReference>
<dbReference type="PANTHER" id="PTHR21567">
    <property type="entry name" value="CLASP"/>
    <property type="match status" value="1"/>
</dbReference>
<dbReference type="GO" id="GO:0005876">
    <property type="term" value="C:spindle microtubule"/>
    <property type="evidence" value="ECO:0007669"/>
    <property type="project" value="TreeGrafter"/>
</dbReference>
<comment type="subcellular location">
    <subcellularLocation>
        <location evidence="1">Cytoplasm</location>
        <location evidence="1">Cytoskeleton</location>
        <location evidence="1">Spindle</location>
    </subcellularLocation>
</comment>
<keyword evidence="4" id="KW-0493">Microtubule</keyword>
<dbReference type="GO" id="GO:0090307">
    <property type="term" value="P:mitotic spindle assembly"/>
    <property type="evidence" value="ECO:0007669"/>
    <property type="project" value="TreeGrafter"/>
</dbReference>
<comment type="similarity">
    <text evidence="2">Belongs to the CLASP family.</text>
</comment>
<feature type="compositionally biased region" description="Low complexity" evidence="6">
    <location>
        <begin position="505"/>
        <end position="531"/>
    </location>
</feature>
<evidence type="ECO:0000256" key="3">
    <source>
        <dbReference type="ARBA" id="ARBA00022618"/>
    </source>
</evidence>
<keyword evidence="9" id="KW-1185">Reference proteome</keyword>
<dbReference type="InterPro" id="IPR024395">
    <property type="entry name" value="CLASP_N_dom"/>
</dbReference>
<dbReference type="PANTHER" id="PTHR21567:SF60">
    <property type="entry name" value="CLASP N-TERMINAL DOMAIN-CONTAINING PROTEIN"/>
    <property type="match status" value="1"/>
</dbReference>
<dbReference type="GO" id="GO:0005881">
    <property type="term" value="C:cytoplasmic microtubule"/>
    <property type="evidence" value="ECO:0007669"/>
    <property type="project" value="TreeGrafter"/>
</dbReference>
<reference evidence="8 9" key="1">
    <citation type="journal article" date="2015" name="Biotechnol. Biofuels">
        <title>Enhanced degradation of softwood versus hardwood by the white-rot fungus Pycnoporus coccineus.</title>
        <authorList>
            <person name="Couturier M."/>
            <person name="Navarro D."/>
            <person name="Chevret D."/>
            <person name="Henrissat B."/>
            <person name="Piumi F."/>
            <person name="Ruiz-Duenas F.J."/>
            <person name="Martinez A.T."/>
            <person name="Grigoriev I.V."/>
            <person name="Riley R."/>
            <person name="Lipzen A."/>
            <person name="Berrin J.G."/>
            <person name="Master E.R."/>
            <person name="Rosso M.N."/>
        </authorList>
    </citation>
    <scope>NUCLEOTIDE SEQUENCE [LARGE SCALE GENOMIC DNA]</scope>
    <source>
        <strain evidence="8 9">BRFM310</strain>
    </source>
</reference>
<dbReference type="SUPFAM" id="SSF48371">
    <property type="entry name" value="ARM repeat"/>
    <property type="match status" value="1"/>
</dbReference>
<dbReference type="InterPro" id="IPR016024">
    <property type="entry name" value="ARM-type_fold"/>
</dbReference>
<evidence type="ECO:0000259" key="7">
    <source>
        <dbReference type="Pfam" id="PF12348"/>
    </source>
</evidence>
<feature type="compositionally biased region" description="Polar residues" evidence="6">
    <location>
        <begin position="619"/>
        <end position="637"/>
    </location>
</feature>
<accession>A0A1Y2J0Z2</accession>
<evidence type="ECO:0000256" key="5">
    <source>
        <dbReference type="ARBA" id="ARBA00022776"/>
    </source>
</evidence>
<protein>
    <recommendedName>
        <fullName evidence="7">CLASP N-terminal domain-containing protein</fullName>
    </recommendedName>
</protein>
<evidence type="ECO:0000313" key="8">
    <source>
        <dbReference type="EMBL" id="OSD07068.1"/>
    </source>
</evidence>
<evidence type="ECO:0000256" key="2">
    <source>
        <dbReference type="ARBA" id="ARBA00009549"/>
    </source>
</evidence>
<keyword evidence="3" id="KW-0132">Cell division</keyword>
<feature type="compositionally biased region" description="Basic and acidic residues" evidence="6">
    <location>
        <begin position="608"/>
        <end position="617"/>
    </location>
</feature>
<feature type="compositionally biased region" description="Basic and acidic residues" evidence="6">
    <location>
        <begin position="785"/>
        <end position="794"/>
    </location>
</feature>
<dbReference type="GO" id="GO:1990023">
    <property type="term" value="C:mitotic spindle midzone"/>
    <property type="evidence" value="ECO:0007669"/>
    <property type="project" value="TreeGrafter"/>
</dbReference>
<keyword evidence="5" id="KW-0131">Cell cycle</keyword>
<evidence type="ECO:0000256" key="4">
    <source>
        <dbReference type="ARBA" id="ARBA00022701"/>
    </source>
</evidence>
<feature type="compositionally biased region" description="Low complexity" evidence="6">
    <location>
        <begin position="595"/>
        <end position="607"/>
    </location>
</feature>
<organism evidence="8 9">
    <name type="scientific">Trametes coccinea (strain BRFM310)</name>
    <name type="common">Pycnoporus coccineus</name>
    <dbReference type="NCBI Taxonomy" id="1353009"/>
    <lineage>
        <taxon>Eukaryota</taxon>
        <taxon>Fungi</taxon>
        <taxon>Dikarya</taxon>
        <taxon>Basidiomycota</taxon>
        <taxon>Agaricomycotina</taxon>
        <taxon>Agaricomycetes</taxon>
        <taxon>Polyporales</taxon>
        <taxon>Polyporaceae</taxon>
        <taxon>Trametes</taxon>
    </lineage>
</organism>
<sequence length="874" mass="92278">MPAKAPLTIIECTSLSHLREELASVQDALSCAETEETWDAISRALIRFAALCNGNASTYPADLVAALRASSRPITSALNSERTRLSGTATESISTSVNALGRAFEPLIPHYLPTLLTLCSRTNKVMVTRAKGCIHAIIEHTQSPSIIHYLAESTKDKSVSLRLAAAEAVVLCLNSFNPPDLEKEQRAKEIEAIIRVTAVDASADIRKVGRKIFDAYKILLPGRVQSFTDPLTPTIRKYLDIKNTVATRSQPPSRPTSSQSARSGHSDLNASSSSRTNPTSATTTTVPSAAVRPTKHTRTVSTSSSAPKRPTRTPTPEVGVPAAPALDPPRRVREEPKRVGLAKLDMPPPDYIPTRSADSGPQRPLSATDLYFPHHANERPTSGPQRVALADAAASSSGTATNAVRSGPIRPVMLAMKPTQSVGEEPGEKKVTGGARRVLRLPDATEAASATADGKEKPAPSKPIRPRVISTSKSTPAVPLQAASAAAKEREDALRRTKLASSQGSSVRHAAASSAAASSATTATTAATTNARHARVASGKLHMMTASARARAAEKAQEKEKAQSAKPRAVSSSKAAVPPRVAPAATVTVRDRTRAVSSSKSSAAAKPAVKENREKRPTGTRSATSRAGTQEPPSRAQSVAPVDVPLPESPKATAQPVLPQEEHVQVEEVRVFTAPAPAPAPEEDLIDLRSTALDPADVPLPPSGSASPWEVASPDPAVPQESSPVHTPELEAEAPESSPADEQAEPDPSPDTAIPCEAFLATPDSEKPAPASSTISPLPTSVPAEEAHTPEQQRTRRAIVEQTPISALVASIERGFLSMRGVPLSPMREEAEEESSILVAVDEDADPDAKVFDDPEPAVQPLFLRRSRSVSQHV</sequence>
<feature type="compositionally biased region" description="Basic and acidic residues" evidence="6">
    <location>
        <begin position="660"/>
        <end position="670"/>
    </location>
</feature>
<dbReference type="Pfam" id="PF12348">
    <property type="entry name" value="CLASP_N"/>
    <property type="match status" value="1"/>
</dbReference>
<feature type="region of interest" description="Disordered" evidence="6">
    <location>
        <begin position="417"/>
        <end position="797"/>
    </location>
</feature>
<evidence type="ECO:0000313" key="9">
    <source>
        <dbReference type="Proteomes" id="UP000193067"/>
    </source>
</evidence>
<dbReference type="OrthoDB" id="46159at2759"/>
<keyword evidence="5" id="KW-0498">Mitosis</keyword>
<dbReference type="EMBL" id="KZ084089">
    <property type="protein sequence ID" value="OSD07068.1"/>
    <property type="molecule type" value="Genomic_DNA"/>
</dbReference>
<feature type="compositionally biased region" description="Basic and acidic residues" evidence="6">
    <location>
        <begin position="328"/>
        <end position="338"/>
    </location>
</feature>
<evidence type="ECO:0000256" key="6">
    <source>
        <dbReference type="SAM" id="MobiDB-lite"/>
    </source>
</evidence>
<dbReference type="GO" id="GO:0008017">
    <property type="term" value="F:microtubule binding"/>
    <property type="evidence" value="ECO:0007669"/>
    <property type="project" value="TreeGrafter"/>
</dbReference>